<sequence length="527" mass="56755">MGNWDLDIGEHYLRRTVHEAEELFAGVLAEDPIGADPLPFKVYRGVPRYRLPEGLPLEIGDARRCFADVPTSGDAPGGEPDGLLAALLYYAYGFSRWDEGPGAVWPYHRVVPSARCYFPTELSLWIPRTGGIPAGLYHYDPLHHSLALLRGGDLRGELGHLLGTGLDDVRCVLLLSSLFWKNAFKYRGYSYRLCAQEAGMVAGNALLVAGALGLRGAVHYQFPDRRAGALLGLREGEEQLFAALPLRSASAGEPGPVPPPPPPPVPAPVAHDYVRPEGPVHPHDALFTSIAENSLLADGEERPRELPDARPRCPHDAAAVVPMPPARRDPIELGAALRARNSGNVLFNPVARPLARDDFWEILRHATSPYRCDLRDGPAEPGVALHVVVFDVDGMTPGAYRFCREHGGLHLVVEGALAMRLQGALPVPNINLCATNAVVYLAADHAAAANTFGNRAYRLINLEAGLVAQRLCALSAAHGLAARVHNGYDAAGVGAVLGFDDAKLTPFFQVAVAHNRPGVQHGLPILF</sequence>
<feature type="compositionally biased region" description="Basic and acidic residues" evidence="1">
    <location>
        <begin position="300"/>
        <end position="315"/>
    </location>
</feature>
<protein>
    <submittedName>
        <fullName evidence="2">SagB family peptide dehydrogenase</fullName>
    </submittedName>
</protein>
<dbReference type="InterPro" id="IPR020051">
    <property type="entry name" value="SagB-type_dehydrogenase"/>
</dbReference>
<reference evidence="2 3" key="1">
    <citation type="submission" date="2024-08" db="EMBL/GenBank/DDBJ databases">
        <title>Genome mining of Saccharopolyspora cebuensis PGLac3 from Nigerian medicinal plant.</title>
        <authorList>
            <person name="Ezeobiora C.E."/>
            <person name="Igbokwe N.H."/>
            <person name="Amin D.H."/>
            <person name="Mendie U.E."/>
        </authorList>
    </citation>
    <scope>NUCLEOTIDE SEQUENCE [LARGE SCALE GENOMIC DNA]</scope>
    <source>
        <strain evidence="2 3">PGLac3</strain>
    </source>
</reference>
<name>A0ABV4CIC2_9PSEU</name>
<dbReference type="CDD" id="cd02142">
    <property type="entry name" value="McbC_SagB-like_oxidoreductase"/>
    <property type="match status" value="1"/>
</dbReference>
<comment type="caution">
    <text evidence="2">The sequence shown here is derived from an EMBL/GenBank/DDBJ whole genome shotgun (WGS) entry which is preliminary data.</text>
</comment>
<dbReference type="InterPro" id="IPR000415">
    <property type="entry name" value="Nitroreductase-like"/>
</dbReference>
<dbReference type="RefSeq" id="WP_369774733.1">
    <property type="nucleotide sequence ID" value="NZ_JBGEHV010000015.1"/>
</dbReference>
<dbReference type="Proteomes" id="UP001564626">
    <property type="component" value="Unassembled WGS sequence"/>
</dbReference>
<keyword evidence="3" id="KW-1185">Reference proteome</keyword>
<feature type="region of interest" description="Disordered" evidence="1">
    <location>
        <begin position="300"/>
        <end position="322"/>
    </location>
</feature>
<evidence type="ECO:0000256" key="1">
    <source>
        <dbReference type="SAM" id="MobiDB-lite"/>
    </source>
</evidence>
<dbReference type="NCBIfam" id="TIGR03605">
    <property type="entry name" value="antibiot_sagB"/>
    <property type="match status" value="1"/>
</dbReference>
<gene>
    <name evidence="2" type="ORF">AB8O55_10705</name>
</gene>
<dbReference type="Gene3D" id="3.40.109.10">
    <property type="entry name" value="NADH Oxidase"/>
    <property type="match status" value="2"/>
</dbReference>
<dbReference type="InterPro" id="IPR052544">
    <property type="entry name" value="Bacteriocin_Proc_Enz"/>
</dbReference>
<dbReference type="PANTHER" id="PTHR43745:SF2">
    <property type="entry name" value="NITROREDUCTASE MJ1384-RELATED"/>
    <property type="match status" value="1"/>
</dbReference>
<dbReference type="PANTHER" id="PTHR43745">
    <property type="entry name" value="NITROREDUCTASE MJ1384-RELATED"/>
    <property type="match status" value="1"/>
</dbReference>
<dbReference type="EMBL" id="JBGEHV010000015">
    <property type="protein sequence ID" value="MEY8039867.1"/>
    <property type="molecule type" value="Genomic_DNA"/>
</dbReference>
<evidence type="ECO:0000313" key="2">
    <source>
        <dbReference type="EMBL" id="MEY8039867.1"/>
    </source>
</evidence>
<dbReference type="SUPFAM" id="SSF55469">
    <property type="entry name" value="FMN-dependent nitroreductase-like"/>
    <property type="match status" value="1"/>
</dbReference>
<organism evidence="2 3">
    <name type="scientific">Saccharopolyspora cebuensis</name>
    <dbReference type="NCBI Taxonomy" id="418759"/>
    <lineage>
        <taxon>Bacteria</taxon>
        <taxon>Bacillati</taxon>
        <taxon>Actinomycetota</taxon>
        <taxon>Actinomycetes</taxon>
        <taxon>Pseudonocardiales</taxon>
        <taxon>Pseudonocardiaceae</taxon>
        <taxon>Saccharopolyspora</taxon>
    </lineage>
</organism>
<evidence type="ECO:0000313" key="3">
    <source>
        <dbReference type="Proteomes" id="UP001564626"/>
    </source>
</evidence>
<proteinExistence type="predicted"/>
<accession>A0ABV4CIC2</accession>